<feature type="compositionally biased region" description="Low complexity" evidence="2">
    <location>
        <begin position="105"/>
        <end position="116"/>
    </location>
</feature>
<dbReference type="InterPro" id="IPR036236">
    <property type="entry name" value="Znf_C2H2_sf"/>
</dbReference>
<feature type="region of interest" description="Disordered" evidence="2">
    <location>
        <begin position="347"/>
        <end position="379"/>
    </location>
</feature>
<evidence type="ECO:0000259" key="3">
    <source>
        <dbReference type="PROSITE" id="PS50157"/>
    </source>
</evidence>
<protein>
    <recommendedName>
        <fullName evidence="3">C2H2-type domain-containing protein</fullName>
    </recommendedName>
</protein>
<feature type="region of interest" description="Disordered" evidence="2">
    <location>
        <begin position="82"/>
        <end position="199"/>
    </location>
</feature>
<dbReference type="SMART" id="SM00355">
    <property type="entry name" value="ZnF_C2H2"/>
    <property type="match status" value="1"/>
</dbReference>
<feature type="compositionally biased region" description="Low complexity" evidence="2">
    <location>
        <begin position="168"/>
        <end position="183"/>
    </location>
</feature>
<keyword evidence="1" id="KW-0862">Zinc</keyword>
<comment type="caution">
    <text evidence="4">The sequence shown here is derived from an EMBL/GenBank/DDBJ whole genome shotgun (WGS) entry which is preliminary data.</text>
</comment>
<dbReference type="SUPFAM" id="SSF57667">
    <property type="entry name" value="beta-beta-alpha zinc fingers"/>
    <property type="match status" value="1"/>
</dbReference>
<dbReference type="Proteomes" id="UP000054988">
    <property type="component" value="Unassembled WGS sequence"/>
</dbReference>
<dbReference type="PROSITE" id="PS00028">
    <property type="entry name" value="ZINC_FINGER_C2H2_1"/>
    <property type="match status" value="1"/>
</dbReference>
<evidence type="ECO:0000313" key="5">
    <source>
        <dbReference type="Proteomes" id="UP000054988"/>
    </source>
</evidence>
<proteinExistence type="predicted"/>
<keyword evidence="1" id="KW-0479">Metal-binding</keyword>
<dbReference type="EMBL" id="LATX01002039">
    <property type="protein sequence ID" value="KTB34757.1"/>
    <property type="molecule type" value="Genomic_DNA"/>
</dbReference>
<accession>A0A0W0FEN9</accession>
<name>A0A0W0FEN9_MONRR</name>
<feature type="compositionally biased region" description="Polar residues" evidence="2">
    <location>
        <begin position="82"/>
        <end position="96"/>
    </location>
</feature>
<gene>
    <name evidence="4" type="ORF">WG66_12650</name>
</gene>
<evidence type="ECO:0000313" key="4">
    <source>
        <dbReference type="EMBL" id="KTB34757.1"/>
    </source>
</evidence>
<reference evidence="4 5" key="1">
    <citation type="submission" date="2015-12" db="EMBL/GenBank/DDBJ databases">
        <title>Draft genome sequence of Moniliophthora roreri, the causal agent of frosty pod rot of cacao.</title>
        <authorList>
            <person name="Aime M.C."/>
            <person name="Diaz-Valderrama J.R."/>
            <person name="Kijpornyongpan T."/>
            <person name="Phillips-Mora W."/>
        </authorList>
    </citation>
    <scope>NUCLEOTIDE SEQUENCE [LARGE SCALE GENOMIC DNA]</scope>
    <source>
        <strain evidence="4 5">MCA 2952</strain>
    </source>
</reference>
<dbReference type="InterPro" id="IPR013087">
    <property type="entry name" value="Znf_C2H2_type"/>
</dbReference>
<feature type="region of interest" description="Disordered" evidence="2">
    <location>
        <begin position="232"/>
        <end position="278"/>
    </location>
</feature>
<feature type="domain" description="C2H2-type" evidence="3">
    <location>
        <begin position="297"/>
        <end position="326"/>
    </location>
</feature>
<dbReference type="PROSITE" id="PS50157">
    <property type="entry name" value="ZINC_FINGER_C2H2_2"/>
    <property type="match status" value="1"/>
</dbReference>
<sequence length="379" mass="40902">MSDNGIDDTNICINIEDTESQHLVVTYGENASSDTSFLTEPFQYPDFQSFDSPYVPYPDGIHAQAPNSPLSPLPFDLSVLTVHSDTPSSGPNSPHSPFTLDFPPSSSGDEASDGSSLYSLEHPNKSPVAHSPGGFWHNRDGLAVPPSLRGRSLQRNRSAPYGSRRSNRSISNASSHSFDSSDSPCIRMPEPTHYGRPRSLSVASATSSFNGYSSDNDGSSFSFSPYDTLPSPFSREHSPASSHLSDVDGSPLVLDVSSSASDHESGPSAHPSNYRSRVGSQAILNASASRRRKAAKFFCEEPGCPASFTTAQNLLHHKNSHAGIKPFACKYAFVGCLKTFGTPHVANRHSNSCPKNPDNKQKRSGNLSMKASTYRQHHL</sequence>
<evidence type="ECO:0000256" key="2">
    <source>
        <dbReference type="SAM" id="MobiDB-lite"/>
    </source>
</evidence>
<keyword evidence="1" id="KW-0863">Zinc-finger</keyword>
<dbReference type="Gene3D" id="3.30.160.60">
    <property type="entry name" value="Classic Zinc Finger"/>
    <property type="match status" value="1"/>
</dbReference>
<organism evidence="4 5">
    <name type="scientific">Moniliophthora roreri</name>
    <name type="common">Frosty pod rot fungus</name>
    <name type="synonym">Monilia roreri</name>
    <dbReference type="NCBI Taxonomy" id="221103"/>
    <lineage>
        <taxon>Eukaryota</taxon>
        <taxon>Fungi</taxon>
        <taxon>Dikarya</taxon>
        <taxon>Basidiomycota</taxon>
        <taxon>Agaricomycotina</taxon>
        <taxon>Agaricomycetes</taxon>
        <taxon>Agaricomycetidae</taxon>
        <taxon>Agaricales</taxon>
        <taxon>Marasmiineae</taxon>
        <taxon>Marasmiaceae</taxon>
        <taxon>Moniliophthora</taxon>
    </lineage>
</organism>
<feature type="compositionally biased region" description="Polar residues" evidence="2">
    <location>
        <begin position="364"/>
        <end position="379"/>
    </location>
</feature>
<dbReference type="GO" id="GO:0008270">
    <property type="term" value="F:zinc ion binding"/>
    <property type="evidence" value="ECO:0007669"/>
    <property type="project" value="UniProtKB-KW"/>
</dbReference>
<dbReference type="AlphaFoldDB" id="A0A0W0FEN9"/>
<evidence type="ECO:0000256" key="1">
    <source>
        <dbReference type="PROSITE-ProRule" id="PRU00042"/>
    </source>
</evidence>